<evidence type="ECO:0000313" key="2">
    <source>
        <dbReference type="Proteomes" id="UP000799539"/>
    </source>
</evidence>
<proteinExistence type="predicted"/>
<gene>
    <name evidence="1" type="ORF">CERZMDRAFT_80929</name>
</gene>
<name>A0A6A6FU71_9PEZI</name>
<dbReference type="EMBL" id="ML992663">
    <property type="protein sequence ID" value="KAF2216919.1"/>
    <property type="molecule type" value="Genomic_DNA"/>
</dbReference>
<sequence length="145" mass="16522">MPPQPTTSSKCANCGEPGRFHYAARAARSTECSPPVSDPTLEPPCRHPNVACDDCWKKHVKLSIAGAKCHSEATSRTAPTKIQCLSCEEMMRDVDIWFRGGLRLYREYKVLHAVELQRLRKPELEADFEFVDEIDVKDNEEWQMV</sequence>
<organism evidence="1 2">
    <name type="scientific">Cercospora zeae-maydis SCOH1-5</name>
    <dbReference type="NCBI Taxonomy" id="717836"/>
    <lineage>
        <taxon>Eukaryota</taxon>
        <taxon>Fungi</taxon>
        <taxon>Dikarya</taxon>
        <taxon>Ascomycota</taxon>
        <taxon>Pezizomycotina</taxon>
        <taxon>Dothideomycetes</taxon>
        <taxon>Dothideomycetidae</taxon>
        <taxon>Mycosphaerellales</taxon>
        <taxon>Mycosphaerellaceae</taxon>
        <taxon>Cercospora</taxon>
    </lineage>
</organism>
<protein>
    <submittedName>
        <fullName evidence="1">Uncharacterized protein</fullName>
    </submittedName>
</protein>
<keyword evidence="2" id="KW-1185">Reference proteome</keyword>
<accession>A0A6A6FU71</accession>
<reference evidence="1" key="1">
    <citation type="journal article" date="2020" name="Stud. Mycol.">
        <title>101 Dothideomycetes genomes: a test case for predicting lifestyles and emergence of pathogens.</title>
        <authorList>
            <person name="Haridas S."/>
            <person name="Albert R."/>
            <person name="Binder M."/>
            <person name="Bloem J."/>
            <person name="Labutti K."/>
            <person name="Salamov A."/>
            <person name="Andreopoulos B."/>
            <person name="Baker S."/>
            <person name="Barry K."/>
            <person name="Bills G."/>
            <person name="Bluhm B."/>
            <person name="Cannon C."/>
            <person name="Castanera R."/>
            <person name="Culley D."/>
            <person name="Daum C."/>
            <person name="Ezra D."/>
            <person name="Gonzalez J."/>
            <person name="Henrissat B."/>
            <person name="Kuo A."/>
            <person name="Liang C."/>
            <person name="Lipzen A."/>
            <person name="Lutzoni F."/>
            <person name="Magnuson J."/>
            <person name="Mondo S."/>
            <person name="Nolan M."/>
            <person name="Ohm R."/>
            <person name="Pangilinan J."/>
            <person name="Park H.-J."/>
            <person name="Ramirez L."/>
            <person name="Alfaro M."/>
            <person name="Sun H."/>
            <person name="Tritt A."/>
            <person name="Yoshinaga Y."/>
            <person name="Zwiers L.-H."/>
            <person name="Turgeon B."/>
            <person name="Goodwin S."/>
            <person name="Spatafora J."/>
            <person name="Crous P."/>
            <person name="Grigoriev I."/>
        </authorList>
    </citation>
    <scope>NUCLEOTIDE SEQUENCE</scope>
    <source>
        <strain evidence="1">SCOH1-5</strain>
    </source>
</reference>
<evidence type="ECO:0000313" key="1">
    <source>
        <dbReference type="EMBL" id="KAF2216919.1"/>
    </source>
</evidence>
<dbReference type="Proteomes" id="UP000799539">
    <property type="component" value="Unassembled WGS sequence"/>
</dbReference>
<dbReference type="AlphaFoldDB" id="A0A6A6FU71"/>